<evidence type="ECO:0000256" key="2">
    <source>
        <dbReference type="ARBA" id="ARBA00014129"/>
    </source>
</evidence>
<dbReference type="AlphaFoldDB" id="A0A1I1A6W9"/>
<dbReference type="Gene3D" id="3.30.56.130">
    <property type="entry name" value="Transcriptional regulator CtsR, winged HTH domain"/>
    <property type="match status" value="1"/>
</dbReference>
<dbReference type="InterPro" id="IPR041473">
    <property type="entry name" value="CtsR_C"/>
</dbReference>
<dbReference type="GO" id="GO:0006355">
    <property type="term" value="P:regulation of DNA-templated transcription"/>
    <property type="evidence" value="ECO:0007669"/>
    <property type="project" value="UniProtKB-UniRule"/>
</dbReference>
<evidence type="ECO:0000256" key="4">
    <source>
        <dbReference type="ARBA" id="ARBA00023015"/>
    </source>
</evidence>
<sequence>MRNISDIIEQHLKQILEAAGKDKIDIKRSELAEEFQCVPSQINYVIKTRFTVEKGYIVESKRGGGGYIRITRVKKQDRAELIDDIIELINPNVSQQAALDVLERLLEEELVTEREARIMLSAINRGTLAFQLPLRDEVRARILTSMLTTLKYLNE</sequence>
<gene>
    <name evidence="11" type="ORF">SAMN04488072_1173</name>
</gene>
<dbReference type="PIRSF" id="PIRSF010607">
    <property type="entry name" value="Txn_repr_CtsR"/>
    <property type="match status" value="1"/>
</dbReference>
<reference evidence="11 12" key="1">
    <citation type="submission" date="2016-10" db="EMBL/GenBank/DDBJ databases">
        <authorList>
            <person name="de Groot N.N."/>
        </authorList>
    </citation>
    <scope>NUCLEOTIDE SEQUENCE [LARGE SCALE GENOMIC DNA]</scope>
    <source>
        <strain evidence="11 12">CGMCC 1.3702</strain>
    </source>
</reference>
<evidence type="ECO:0000259" key="10">
    <source>
        <dbReference type="Pfam" id="PF17727"/>
    </source>
</evidence>
<evidence type="ECO:0000259" key="9">
    <source>
        <dbReference type="Pfam" id="PF05848"/>
    </source>
</evidence>
<dbReference type="OrthoDB" id="1680813at2"/>
<accession>A0A1I1A6W9</accession>
<feature type="domain" description="CtsR N-terminal HTH" evidence="9">
    <location>
        <begin position="3"/>
        <end position="74"/>
    </location>
</feature>
<proteinExistence type="inferred from homology"/>
<dbReference type="Proteomes" id="UP000198642">
    <property type="component" value="Unassembled WGS sequence"/>
</dbReference>
<evidence type="ECO:0000313" key="12">
    <source>
        <dbReference type="Proteomes" id="UP000198642"/>
    </source>
</evidence>
<keyword evidence="7 8" id="KW-0804">Transcription</keyword>
<dbReference type="GO" id="GO:0003677">
    <property type="term" value="F:DNA binding"/>
    <property type="evidence" value="ECO:0007669"/>
    <property type="project" value="UniProtKB-UniRule"/>
</dbReference>
<dbReference type="Gene3D" id="1.10.1200.150">
    <property type="entry name" value="Transcriptional regulator CtsR, C-terminal domain"/>
    <property type="match status" value="1"/>
</dbReference>
<dbReference type="InterPro" id="IPR041908">
    <property type="entry name" value="CtsR_C_sf"/>
</dbReference>
<dbReference type="Pfam" id="PF05848">
    <property type="entry name" value="CtsR"/>
    <property type="match status" value="1"/>
</dbReference>
<dbReference type="STRING" id="237679.SAMN04488072_1173"/>
<evidence type="ECO:0000256" key="6">
    <source>
        <dbReference type="ARBA" id="ARBA00023125"/>
    </source>
</evidence>
<evidence type="ECO:0000256" key="1">
    <source>
        <dbReference type="ARBA" id="ARBA00010189"/>
    </source>
</evidence>
<keyword evidence="12" id="KW-1185">Reference proteome</keyword>
<evidence type="ECO:0000256" key="5">
    <source>
        <dbReference type="ARBA" id="ARBA00023016"/>
    </source>
</evidence>
<dbReference type="InterPro" id="IPR040465">
    <property type="entry name" value="CtsR_N"/>
</dbReference>
<keyword evidence="3 8" id="KW-0678">Repressor</keyword>
<keyword evidence="5" id="KW-0346">Stress response</keyword>
<name>A0A1I1A6W9_9BACI</name>
<dbReference type="InterPro" id="IPR041902">
    <property type="entry name" value="CtsR_N_sf"/>
</dbReference>
<protein>
    <recommendedName>
        <fullName evidence="2 8">Transcriptional regulator CtsR</fullName>
    </recommendedName>
</protein>
<feature type="domain" description="CtsR C-terminal dimerization" evidence="10">
    <location>
        <begin position="78"/>
        <end position="148"/>
    </location>
</feature>
<evidence type="ECO:0000256" key="7">
    <source>
        <dbReference type="ARBA" id="ARBA00023163"/>
    </source>
</evidence>
<dbReference type="Pfam" id="PF17727">
    <property type="entry name" value="CtsR_C"/>
    <property type="match status" value="1"/>
</dbReference>
<keyword evidence="6 8" id="KW-0238">DNA-binding</keyword>
<dbReference type="InterPro" id="IPR008463">
    <property type="entry name" value="CtsR"/>
</dbReference>
<evidence type="ECO:0000256" key="3">
    <source>
        <dbReference type="ARBA" id="ARBA00022491"/>
    </source>
</evidence>
<dbReference type="FunFam" id="3.30.56.130:FF:000001">
    <property type="entry name" value="Transcriptional regulator CtsR"/>
    <property type="match status" value="1"/>
</dbReference>
<dbReference type="EMBL" id="FOJW01000017">
    <property type="protein sequence ID" value="SFB33667.1"/>
    <property type="molecule type" value="Genomic_DNA"/>
</dbReference>
<evidence type="ECO:0000256" key="8">
    <source>
        <dbReference type="PIRNR" id="PIRNR010607"/>
    </source>
</evidence>
<keyword evidence="4 8" id="KW-0805">Transcription regulation</keyword>
<evidence type="ECO:0000313" key="11">
    <source>
        <dbReference type="EMBL" id="SFB33667.1"/>
    </source>
</evidence>
<organism evidence="11 12">
    <name type="scientific">Lentibacillus halodurans</name>
    <dbReference type="NCBI Taxonomy" id="237679"/>
    <lineage>
        <taxon>Bacteria</taxon>
        <taxon>Bacillati</taxon>
        <taxon>Bacillota</taxon>
        <taxon>Bacilli</taxon>
        <taxon>Bacillales</taxon>
        <taxon>Bacillaceae</taxon>
        <taxon>Lentibacillus</taxon>
    </lineage>
</organism>
<comment type="similarity">
    <text evidence="1 8">Belongs to the CtsR family.</text>
</comment>
<dbReference type="RefSeq" id="WP_090240822.1">
    <property type="nucleotide sequence ID" value="NZ_FOJW01000017.1"/>
</dbReference>